<keyword evidence="12 14" id="KW-0472">Membrane</keyword>
<gene>
    <name evidence="14" type="primary">mrdA</name>
    <name evidence="17" type="ORF">NB231_15863</name>
</gene>
<evidence type="ECO:0000256" key="12">
    <source>
        <dbReference type="ARBA" id="ARBA00023136"/>
    </source>
</evidence>
<dbReference type="Gene3D" id="3.90.1310.10">
    <property type="entry name" value="Penicillin-binding protein 2a (Domain 2)"/>
    <property type="match status" value="1"/>
</dbReference>
<evidence type="ECO:0000256" key="13">
    <source>
        <dbReference type="ARBA" id="ARBA00023316"/>
    </source>
</evidence>
<dbReference type="GO" id="GO:0008360">
    <property type="term" value="P:regulation of cell shape"/>
    <property type="evidence" value="ECO:0007669"/>
    <property type="project" value="UniProtKB-KW"/>
</dbReference>
<name>A4BLX3_9GAMM</name>
<dbReference type="GO" id="GO:0071972">
    <property type="term" value="F:peptidoglycan L,D-transpeptidase activity"/>
    <property type="evidence" value="ECO:0007669"/>
    <property type="project" value="TreeGrafter"/>
</dbReference>
<keyword evidence="18" id="KW-1185">Reference proteome</keyword>
<protein>
    <recommendedName>
        <fullName evidence="14">Peptidoglycan D,D-transpeptidase MrdA</fullName>
        <ecNumber evidence="14">3.4.16.4</ecNumber>
    </recommendedName>
    <alternativeName>
        <fullName evidence="14">Penicillin-binding protein 2</fullName>
        <shortName evidence="14">PBP-2</shortName>
    </alternativeName>
</protein>
<keyword evidence="9 14" id="KW-0133">Cell shape</keyword>
<dbReference type="GO" id="GO:0009252">
    <property type="term" value="P:peptidoglycan biosynthetic process"/>
    <property type="evidence" value="ECO:0007669"/>
    <property type="project" value="UniProtKB-UniRule"/>
</dbReference>
<keyword evidence="10 14" id="KW-0573">Peptidoglycan synthesis</keyword>
<dbReference type="RefSeq" id="WP_005004442.1">
    <property type="nucleotide sequence ID" value="NZ_CH672427.1"/>
</dbReference>
<dbReference type="InterPro" id="IPR005311">
    <property type="entry name" value="PBP_dimer"/>
</dbReference>
<evidence type="ECO:0000259" key="15">
    <source>
        <dbReference type="Pfam" id="PF00905"/>
    </source>
</evidence>
<evidence type="ECO:0000256" key="5">
    <source>
        <dbReference type="ARBA" id="ARBA00022645"/>
    </source>
</evidence>
<keyword evidence="8 14" id="KW-0378">Hydrolase</keyword>
<evidence type="ECO:0000256" key="3">
    <source>
        <dbReference type="ARBA" id="ARBA00022475"/>
    </source>
</evidence>
<evidence type="ECO:0000256" key="6">
    <source>
        <dbReference type="ARBA" id="ARBA00022670"/>
    </source>
</evidence>
<dbReference type="HAMAP" id="MF_02081">
    <property type="entry name" value="MrdA_transpept"/>
    <property type="match status" value="1"/>
</dbReference>
<dbReference type="GO" id="GO:0071555">
    <property type="term" value="P:cell wall organization"/>
    <property type="evidence" value="ECO:0007669"/>
    <property type="project" value="UniProtKB-KW"/>
</dbReference>
<dbReference type="Pfam" id="PF00905">
    <property type="entry name" value="Transpeptidase"/>
    <property type="match status" value="1"/>
</dbReference>
<dbReference type="eggNOG" id="COG0768">
    <property type="taxonomic scope" value="Bacteria"/>
</dbReference>
<dbReference type="InterPro" id="IPR050515">
    <property type="entry name" value="Beta-lactam/transpept"/>
</dbReference>
<feature type="domain" description="Penicillin-binding protein dimerisation" evidence="16">
    <location>
        <begin position="63"/>
        <end position="234"/>
    </location>
</feature>
<dbReference type="PANTHER" id="PTHR30627:SF2">
    <property type="entry name" value="PEPTIDOGLYCAN D,D-TRANSPEPTIDASE MRDA"/>
    <property type="match status" value="1"/>
</dbReference>
<dbReference type="OrthoDB" id="9766847at2"/>
<comment type="pathway">
    <text evidence="14">Cell wall biogenesis; peptidoglycan biosynthesis.</text>
</comment>
<keyword evidence="5 14" id="KW-0121">Carboxypeptidase</keyword>
<dbReference type="FunFam" id="3.40.710.10:FF:000024">
    <property type="entry name" value="Penicillin-binding protein 2"/>
    <property type="match status" value="1"/>
</dbReference>
<evidence type="ECO:0000256" key="8">
    <source>
        <dbReference type="ARBA" id="ARBA00022801"/>
    </source>
</evidence>
<dbReference type="InterPro" id="IPR017790">
    <property type="entry name" value="Penicillin-binding_protein_2"/>
</dbReference>
<comment type="function">
    <text evidence="14">Catalyzes cross-linking of the peptidoglycan cell wall.</text>
</comment>
<evidence type="ECO:0000313" key="17">
    <source>
        <dbReference type="EMBL" id="EAR23311.1"/>
    </source>
</evidence>
<dbReference type="PANTHER" id="PTHR30627">
    <property type="entry name" value="PEPTIDOGLYCAN D,D-TRANSPEPTIDASE"/>
    <property type="match status" value="1"/>
</dbReference>
<dbReference type="HOGENOM" id="CLU_009289_1_2_6"/>
<dbReference type="STRING" id="314278.NB231_15863"/>
<feature type="transmembrane region" description="Helical" evidence="14">
    <location>
        <begin position="20"/>
        <end position="40"/>
    </location>
</feature>
<dbReference type="Pfam" id="PF03717">
    <property type="entry name" value="PBP_dimer"/>
    <property type="match status" value="1"/>
</dbReference>
<proteinExistence type="inferred from homology"/>
<evidence type="ECO:0000256" key="10">
    <source>
        <dbReference type="ARBA" id="ARBA00022984"/>
    </source>
</evidence>
<dbReference type="Gene3D" id="3.30.1390.30">
    <property type="entry name" value="Penicillin-binding protein 2a, domain 3"/>
    <property type="match status" value="1"/>
</dbReference>
<dbReference type="EC" id="3.4.16.4" evidence="14"/>
<comment type="caution">
    <text evidence="17">The sequence shown here is derived from an EMBL/GenBank/DDBJ whole genome shotgun (WGS) entry which is preliminary data.</text>
</comment>
<comment type="catalytic activity">
    <reaction evidence="14">
        <text>Preferential cleavage: (Ac)2-L-Lys-D-Ala-|-D-Ala. Also transpeptidation of peptidyl-alanyl moieties that are N-acyl substituents of D-alanine.</text>
        <dbReference type="EC" id="3.4.16.4"/>
    </reaction>
</comment>
<dbReference type="InterPro" id="IPR036138">
    <property type="entry name" value="PBP_dimer_sf"/>
</dbReference>
<dbReference type="GO" id="GO:0006508">
    <property type="term" value="P:proteolysis"/>
    <property type="evidence" value="ECO:0007669"/>
    <property type="project" value="UniProtKB-KW"/>
</dbReference>
<feature type="domain" description="Penicillin-binding protein transpeptidase" evidence="15">
    <location>
        <begin position="266"/>
        <end position="611"/>
    </location>
</feature>
<organism evidence="17 18">
    <name type="scientific">Nitrococcus mobilis Nb-231</name>
    <dbReference type="NCBI Taxonomy" id="314278"/>
    <lineage>
        <taxon>Bacteria</taxon>
        <taxon>Pseudomonadati</taxon>
        <taxon>Pseudomonadota</taxon>
        <taxon>Gammaproteobacteria</taxon>
        <taxon>Chromatiales</taxon>
        <taxon>Ectothiorhodospiraceae</taxon>
        <taxon>Nitrococcus</taxon>
    </lineage>
</organism>
<dbReference type="SUPFAM" id="SSF56519">
    <property type="entry name" value="Penicillin binding protein dimerisation domain"/>
    <property type="match status" value="1"/>
</dbReference>
<keyword evidence="13 14" id="KW-0961">Cell wall biogenesis/degradation</keyword>
<evidence type="ECO:0000313" key="18">
    <source>
        <dbReference type="Proteomes" id="UP000003374"/>
    </source>
</evidence>
<evidence type="ECO:0000256" key="11">
    <source>
        <dbReference type="ARBA" id="ARBA00022989"/>
    </source>
</evidence>
<sequence length="616" mass="68218">MFLPHLSDHAHDIRIIRRRLAVALLGMLVLASGLISRLGYLQILNHQRYTTLSQDNRLRLRAIPPPRGLIYDRNGILLAENRPSFRLVLVPEQVKDLRATLRGLAGLVKLRPTDLERFHVLLEQSPPFQEIPLKFELTEVEVARFAVNRQRFPGVEVKAHLTRHYPHREIAVHALGYVGRINEHELSQADPTQYQPSSHIGKIGIERYYETLLHGAAGLEHQETNALGRIIRTLSHSAPTPGQDLYLTLDLRLQRIAENALGNRSGAVVALDPRNGEILALVSKPAYDPNLFVNGIALKDYKRLQTNRDEPLFNRSLRGQYPPGSTIKPFVGLAGLETGVRQANDTIYCPGHFSLSGSSYRWYDWKRWGHGWMNFEQAIAQSCDVYFYKLAYDLGIDAIYDALARFGFGQPTGIDLKGELRGLIPSRRWKRQTKGEPWYPGETVITGIGQGFLLVTPLQLAYATALLANHSRPIVPHLGRASRAPGKSTLRPLPLPHHPGAALALKAPEHWERVKEAMVAVVNAHHGTARRVGEGASYVIAGKTGTAQVFGLDHAAEERAGDNALAEHLHDHALFIAFAPVNNPRIALAVVVENGGSGGAVAGPIARQVMDAWLTG</sequence>
<keyword evidence="11 14" id="KW-1133">Transmembrane helix</keyword>
<dbReference type="Gene3D" id="3.40.710.10">
    <property type="entry name" value="DD-peptidase/beta-lactamase superfamily"/>
    <property type="match status" value="1"/>
</dbReference>
<feature type="active site" description="Acyl-ester intermediate" evidence="14">
    <location>
        <position position="325"/>
    </location>
</feature>
<reference evidence="17 18" key="1">
    <citation type="submission" date="2006-02" db="EMBL/GenBank/DDBJ databases">
        <authorList>
            <person name="Waterbury J."/>
            <person name="Ferriera S."/>
            <person name="Johnson J."/>
            <person name="Kravitz S."/>
            <person name="Halpern A."/>
            <person name="Remington K."/>
            <person name="Beeson K."/>
            <person name="Tran B."/>
            <person name="Rogers Y.-H."/>
            <person name="Friedman R."/>
            <person name="Venter J.C."/>
        </authorList>
    </citation>
    <scope>NUCLEOTIDE SEQUENCE [LARGE SCALE GENOMIC DNA]</scope>
    <source>
        <strain evidence="17 18">Nb-231</strain>
    </source>
</reference>
<evidence type="ECO:0000256" key="9">
    <source>
        <dbReference type="ARBA" id="ARBA00022960"/>
    </source>
</evidence>
<keyword evidence="3 14" id="KW-1003">Cell membrane</keyword>
<dbReference type="GO" id="GO:0005886">
    <property type="term" value="C:plasma membrane"/>
    <property type="evidence" value="ECO:0007669"/>
    <property type="project" value="UniProtKB-SubCell"/>
</dbReference>
<dbReference type="GO" id="GO:0009002">
    <property type="term" value="F:serine-type D-Ala-D-Ala carboxypeptidase activity"/>
    <property type="evidence" value="ECO:0007669"/>
    <property type="project" value="UniProtKB-UniRule"/>
</dbReference>
<dbReference type="GO" id="GO:0008658">
    <property type="term" value="F:penicillin binding"/>
    <property type="evidence" value="ECO:0007669"/>
    <property type="project" value="UniProtKB-UniRule"/>
</dbReference>
<keyword evidence="6 14" id="KW-0645">Protease</keyword>
<dbReference type="SUPFAM" id="SSF56601">
    <property type="entry name" value="beta-lactamase/transpeptidase-like"/>
    <property type="match status" value="1"/>
</dbReference>
<accession>A4BLX3</accession>
<evidence type="ECO:0000256" key="14">
    <source>
        <dbReference type="HAMAP-Rule" id="MF_02081"/>
    </source>
</evidence>
<evidence type="ECO:0000256" key="1">
    <source>
        <dbReference type="ARBA" id="ARBA00004167"/>
    </source>
</evidence>
<dbReference type="InterPro" id="IPR012338">
    <property type="entry name" value="Beta-lactam/transpept-like"/>
</dbReference>
<dbReference type="EMBL" id="AAOF01000001">
    <property type="protein sequence ID" value="EAR23311.1"/>
    <property type="molecule type" value="Genomic_DNA"/>
</dbReference>
<dbReference type="NCBIfam" id="TIGR03423">
    <property type="entry name" value="pbp2_mrdA"/>
    <property type="match status" value="1"/>
</dbReference>
<dbReference type="AlphaFoldDB" id="A4BLX3"/>
<comment type="caution">
    <text evidence="14">Lacks conserved residue(s) required for the propagation of feature annotation.</text>
</comment>
<dbReference type="InterPro" id="IPR001460">
    <property type="entry name" value="PCN-bd_Tpept"/>
</dbReference>
<evidence type="ECO:0000256" key="4">
    <source>
        <dbReference type="ARBA" id="ARBA00022519"/>
    </source>
</evidence>
<keyword evidence="4 14" id="KW-0997">Cell inner membrane</keyword>
<evidence type="ECO:0000256" key="2">
    <source>
        <dbReference type="ARBA" id="ARBA00004236"/>
    </source>
</evidence>
<comment type="similarity">
    <text evidence="14">Belongs to the transpeptidase family. MrdA subfamily.</text>
</comment>
<comment type="subcellular location">
    <subcellularLocation>
        <location evidence="14">Cell inner membrane</location>
        <topology evidence="14">Single-pass membrane protein</topology>
    </subcellularLocation>
    <subcellularLocation>
        <location evidence="2">Cell membrane</location>
    </subcellularLocation>
    <subcellularLocation>
        <location evidence="1">Membrane</location>
        <topology evidence="1">Single-pass membrane protein</topology>
    </subcellularLocation>
</comment>
<keyword evidence="7 14" id="KW-0812">Transmembrane</keyword>
<evidence type="ECO:0000259" key="16">
    <source>
        <dbReference type="Pfam" id="PF03717"/>
    </source>
</evidence>
<evidence type="ECO:0000256" key="7">
    <source>
        <dbReference type="ARBA" id="ARBA00022692"/>
    </source>
</evidence>
<dbReference type="Proteomes" id="UP000003374">
    <property type="component" value="Unassembled WGS sequence"/>
</dbReference>
<dbReference type="UniPathway" id="UPA00219"/>